<proteinExistence type="predicted"/>
<dbReference type="Proteomes" id="UP000299102">
    <property type="component" value="Unassembled WGS sequence"/>
</dbReference>
<organism evidence="1 2">
    <name type="scientific">Eumeta variegata</name>
    <name type="common">Bagworm moth</name>
    <name type="synonym">Eumeta japonica</name>
    <dbReference type="NCBI Taxonomy" id="151549"/>
    <lineage>
        <taxon>Eukaryota</taxon>
        <taxon>Metazoa</taxon>
        <taxon>Ecdysozoa</taxon>
        <taxon>Arthropoda</taxon>
        <taxon>Hexapoda</taxon>
        <taxon>Insecta</taxon>
        <taxon>Pterygota</taxon>
        <taxon>Neoptera</taxon>
        <taxon>Endopterygota</taxon>
        <taxon>Lepidoptera</taxon>
        <taxon>Glossata</taxon>
        <taxon>Ditrysia</taxon>
        <taxon>Tineoidea</taxon>
        <taxon>Psychidae</taxon>
        <taxon>Oiketicinae</taxon>
        <taxon>Eumeta</taxon>
    </lineage>
</organism>
<accession>A0A4C1V6C5</accession>
<keyword evidence="2" id="KW-1185">Reference proteome</keyword>
<gene>
    <name evidence="1" type="ORF">EVAR_7405_1</name>
</gene>
<evidence type="ECO:0000313" key="1">
    <source>
        <dbReference type="EMBL" id="GBP34353.1"/>
    </source>
</evidence>
<sequence>MFSRWRWTTARSVGGQKPDTQKKFRLFRRRDRPSSSLDTVWFSVSRWSVPLRRSGVPCSTRIRVYVVPRSVHRAATVHLRRFVPYVHSGLLYSLHAEPAPDSTPRVRSRRYLASSRGTTVIYDIIASWQPGRVLTFAALTSLVPSGRSDGVLKTFGLRAGAIMLQEDGPSAAMQLRNWRPQMQVPQLVAAGGQEPGQATS</sequence>
<reference evidence="1 2" key="1">
    <citation type="journal article" date="2019" name="Commun. Biol.">
        <title>The bagworm genome reveals a unique fibroin gene that provides high tensile strength.</title>
        <authorList>
            <person name="Kono N."/>
            <person name="Nakamura H."/>
            <person name="Ohtoshi R."/>
            <person name="Tomita M."/>
            <person name="Numata K."/>
            <person name="Arakawa K."/>
        </authorList>
    </citation>
    <scope>NUCLEOTIDE SEQUENCE [LARGE SCALE GENOMIC DNA]</scope>
</reference>
<dbReference type="AlphaFoldDB" id="A0A4C1V6C5"/>
<comment type="caution">
    <text evidence="1">The sequence shown here is derived from an EMBL/GenBank/DDBJ whole genome shotgun (WGS) entry which is preliminary data.</text>
</comment>
<protein>
    <submittedName>
        <fullName evidence="1">Uncharacterized protein</fullName>
    </submittedName>
</protein>
<evidence type="ECO:0000313" key="2">
    <source>
        <dbReference type="Proteomes" id="UP000299102"/>
    </source>
</evidence>
<dbReference type="EMBL" id="BGZK01000287">
    <property type="protein sequence ID" value="GBP34353.1"/>
    <property type="molecule type" value="Genomic_DNA"/>
</dbReference>
<name>A0A4C1V6C5_EUMVA</name>